<keyword evidence="3" id="KW-1185">Reference proteome</keyword>
<name>A0A7T6Z5A9_9BACI</name>
<dbReference type="InterPro" id="IPR043502">
    <property type="entry name" value="DNA/RNA_pol_sf"/>
</dbReference>
<feature type="domain" description="Reverse transcriptase" evidence="1">
    <location>
        <begin position="78"/>
        <end position="331"/>
    </location>
</feature>
<dbReference type="EMBL" id="CP054705">
    <property type="protein sequence ID" value="QQK77092.1"/>
    <property type="molecule type" value="Genomic_DNA"/>
</dbReference>
<dbReference type="InterPro" id="IPR000477">
    <property type="entry name" value="RT_dom"/>
</dbReference>
<dbReference type="AlphaFoldDB" id="A0A7T6Z5A9"/>
<dbReference type="InterPro" id="IPR003615">
    <property type="entry name" value="HNH_nuc"/>
</dbReference>
<dbReference type="Pfam" id="PF00078">
    <property type="entry name" value="RVT_1"/>
    <property type="match status" value="1"/>
</dbReference>
<organism evidence="2 3">
    <name type="scientific">Salicibibacter cibarius</name>
    <dbReference type="NCBI Taxonomy" id="2743000"/>
    <lineage>
        <taxon>Bacteria</taxon>
        <taxon>Bacillati</taxon>
        <taxon>Bacillota</taxon>
        <taxon>Bacilli</taxon>
        <taxon>Bacillales</taxon>
        <taxon>Bacillaceae</taxon>
        <taxon>Salicibibacter</taxon>
    </lineage>
</organism>
<dbReference type="KEGG" id="scia:HUG15_16925"/>
<dbReference type="PANTHER" id="PTHR34047:SF8">
    <property type="entry name" value="PROTEIN YKFC"/>
    <property type="match status" value="1"/>
</dbReference>
<reference evidence="2 3" key="1">
    <citation type="submission" date="2020-06" db="EMBL/GenBank/DDBJ databases">
        <title>Genomic analysis of Salicibibacter sp. NKC5-3.</title>
        <authorList>
            <person name="Oh Y.J."/>
        </authorList>
    </citation>
    <scope>NUCLEOTIDE SEQUENCE [LARGE SCALE GENOMIC DNA]</scope>
    <source>
        <strain evidence="2 3">NKC5-3</strain>
    </source>
</reference>
<dbReference type="Proteomes" id="UP000595823">
    <property type="component" value="Chromosome"/>
</dbReference>
<protein>
    <submittedName>
        <fullName evidence="2">Group II intron reverse transcriptase/maturase</fullName>
        <ecNumber evidence="2">2.7.7.49</ecNumber>
    </submittedName>
</protein>
<keyword evidence="2" id="KW-0695">RNA-directed DNA polymerase</keyword>
<keyword evidence="2" id="KW-0548">Nucleotidyltransferase</keyword>
<dbReference type="CDD" id="cd01651">
    <property type="entry name" value="RT_G2_intron"/>
    <property type="match status" value="1"/>
</dbReference>
<dbReference type="RefSeq" id="WP_200124217.1">
    <property type="nucleotide sequence ID" value="NZ_CP054705.1"/>
</dbReference>
<sequence>MQALRYWDYYDMTETFTDLYEKSIECQSFSRLYDVITSRENILLAYRTIKSNKGSKTSGTDGKTIADLKSWSEEDLISEVRNKLKNYCPKKVRRKWIEKDNGKWRPLGIPCILDRIIQQCFKQVLEPIAEARFYNHSYGFRPLRSAHHAMARIQFLINQAHFHFVVDIDIKSFFDNINHTLLIKQLWNMRIQDRKVLACISKMLKAEIDGEGTPVCGVPQGGLLSTLLSNIVLNDLDQWVAGQWETFPLAQPYSSDDSARQARKRTNLKQGYLVRYADDFKILCKDGETAQKWYHAVRLYLKDRLKLDISPEKSQIVNLRKKESEFLGFTIRADKKGKKRVARTGIKAEKKQKIKQEAKKFIRRIRSSPSALNALLFNSFVSGLHQYFKRATKVNLEFSRLAFDLKAYIYNHLRPVGKYEHPTNPPPTYKKLYKQSIKTFKICGVYLFPLADVKTVHAMGFTPTVTPYTKKGREKIHKRLRPDVGQEIGVLMKATLPHRSVEYLDNRISRYSMKMGKCEITGMDLPASEVHCHHYMPKQLGGTDQFHNLRIVHKDVHRLIHHTDAERVRILLRQYKINASQLEKVNRYREQCRLRSIEQS</sequence>
<dbReference type="CDD" id="cd00085">
    <property type="entry name" value="HNHc"/>
    <property type="match status" value="1"/>
</dbReference>
<dbReference type="InterPro" id="IPR030931">
    <property type="entry name" value="Group_II_RT_mat"/>
</dbReference>
<gene>
    <name evidence="2" type="primary">ltrA</name>
    <name evidence="2" type="ORF">HUG15_16925</name>
</gene>
<evidence type="ECO:0000259" key="1">
    <source>
        <dbReference type="PROSITE" id="PS50878"/>
    </source>
</evidence>
<dbReference type="PROSITE" id="PS50878">
    <property type="entry name" value="RT_POL"/>
    <property type="match status" value="1"/>
</dbReference>
<evidence type="ECO:0000313" key="3">
    <source>
        <dbReference type="Proteomes" id="UP000595823"/>
    </source>
</evidence>
<evidence type="ECO:0000313" key="2">
    <source>
        <dbReference type="EMBL" id="QQK77092.1"/>
    </source>
</evidence>
<dbReference type="GO" id="GO:0003964">
    <property type="term" value="F:RNA-directed DNA polymerase activity"/>
    <property type="evidence" value="ECO:0007669"/>
    <property type="project" value="UniProtKB-KW"/>
</dbReference>
<dbReference type="EC" id="2.7.7.49" evidence="2"/>
<proteinExistence type="predicted"/>
<dbReference type="NCBIfam" id="TIGR04416">
    <property type="entry name" value="group_II_RT_mat"/>
    <property type="match status" value="1"/>
</dbReference>
<keyword evidence="2" id="KW-0808">Transferase</keyword>
<dbReference type="SUPFAM" id="SSF56672">
    <property type="entry name" value="DNA/RNA polymerases"/>
    <property type="match status" value="1"/>
</dbReference>
<dbReference type="PANTHER" id="PTHR34047">
    <property type="entry name" value="NUCLEAR INTRON MATURASE 1, MITOCHONDRIAL-RELATED"/>
    <property type="match status" value="1"/>
</dbReference>
<accession>A0A7T6Z5A9</accession>
<dbReference type="Gene3D" id="1.10.30.50">
    <property type="match status" value="1"/>
</dbReference>
<dbReference type="InterPro" id="IPR051083">
    <property type="entry name" value="GrpII_Intron_Splice-Mob/Def"/>
</dbReference>